<gene>
    <name evidence="1" type="ORF">IAS62_005381</name>
</gene>
<name>A0ABZ2B2Y0_9TREE</name>
<evidence type="ECO:0000313" key="1">
    <source>
        <dbReference type="EMBL" id="WVO24021.1"/>
    </source>
</evidence>
<organism evidence="1 2">
    <name type="scientific">Cryptococcus decagattii</name>
    <dbReference type="NCBI Taxonomy" id="1859122"/>
    <lineage>
        <taxon>Eukaryota</taxon>
        <taxon>Fungi</taxon>
        <taxon>Dikarya</taxon>
        <taxon>Basidiomycota</taxon>
        <taxon>Agaricomycotina</taxon>
        <taxon>Tremellomycetes</taxon>
        <taxon>Tremellales</taxon>
        <taxon>Cryptococcaceae</taxon>
        <taxon>Cryptococcus</taxon>
        <taxon>Cryptococcus gattii species complex</taxon>
    </lineage>
</organism>
<dbReference type="GeneID" id="89992151"/>
<proteinExistence type="predicted"/>
<protein>
    <submittedName>
        <fullName evidence="1">Uncharacterized protein</fullName>
    </submittedName>
</protein>
<reference evidence="1 2" key="1">
    <citation type="submission" date="2024-01" db="EMBL/GenBank/DDBJ databases">
        <title>Comparative genomics of Cryptococcus and Kwoniella reveals pathogenesis evolution and contrasting modes of karyotype evolution via chromosome fusion or intercentromeric recombination.</title>
        <authorList>
            <person name="Coelho M.A."/>
            <person name="David-Palma M."/>
            <person name="Shea T."/>
            <person name="Bowers K."/>
            <person name="McGinley-Smith S."/>
            <person name="Mohammad A.W."/>
            <person name="Gnirke A."/>
            <person name="Yurkov A.M."/>
            <person name="Nowrousian M."/>
            <person name="Sun S."/>
            <person name="Cuomo C.A."/>
            <person name="Heitman J."/>
        </authorList>
    </citation>
    <scope>NUCLEOTIDE SEQUENCE [LARGE SCALE GENOMIC DNA]</scope>
    <source>
        <strain evidence="1 2">7685027</strain>
    </source>
</reference>
<dbReference type="RefSeq" id="XP_064723260.1">
    <property type="nucleotide sequence ID" value="XM_064867188.1"/>
</dbReference>
<accession>A0ABZ2B2Y0</accession>
<sequence length="101" mass="11291">MVLCNIDAYHAPPPFCILRSLSLPYTRQTLTVSSHKPAHRAELTERVLSPQQSLSIRSCLFATPLTLLFLPTSSLTTRRLSLFAYHPNLTSPLVICPSFHS</sequence>
<evidence type="ECO:0000313" key="2">
    <source>
        <dbReference type="Proteomes" id="UP001432216"/>
    </source>
</evidence>
<dbReference type="EMBL" id="CP143814">
    <property type="protein sequence ID" value="WVO24021.1"/>
    <property type="molecule type" value="Genomic_DNA"/>
</dbReference>
<keyword evidence="2" id="KW-1185">Reference proteome</keyword>
<dbReference type="Proteomes" id="UP001432216">
    <property type="component" value="Chromosome 9"/>
</dbReference>